<keyword evidence="3" id="KW-1133">Transmembrane helix</keyword>
<feature type="compositionally biased region" description="Polar residues" evidence="5">
    <location>
        <begin position="642"/>
        <end position="663"/>
    </location>
</feature>
<keyword evidence="2" id="KW-0812">Transmembrane</keyword>
<feature type="region of interest" description="Disordered" evidence="5">
    <location>
        <begin position="33"/>
        <end position="80"/>
    </location>
</feature>
<feature type="compositionally biased region" description="Low complexity" evidence="5">
    <location>
        <begin position="613"/>
        <end position="634"/>
    </location>
</feature>
<feature type="compositionally biased region" description="Polar residues" evidence="5">
    <location>
        <begin position="46"/>
        <end position="56"/>
    </location>
</feature>
<comment type="subcellular location">
    <subcellularLocation>
        <location evidence="1">Endomembrane system</location>
    </subcellularLocation>
</comment>
<proteinExistence type="predicted"/>
<evidence type="ECO:0000256" key="3">
    <source>
        <dbReference type="ARBA" id="ARBA00022989"/>
    </source>
</evidence>
<evidence type="ECO:0000256" key="6">
    <source>
        <dbReference type="SAM" id="SignalP"/>
    </source>
</evidence>
<dbReference type="GO" id="GO:0005737">
    <property type="term" value="C:cytoplasm"/>
    <property type="evidence" value="ECO:0007669"/>
    <property type="project" value="TreeGrafter"/>
</dbReference>
<dbReference type="PANTHER" id="PTHR12953:SF0">
    <property type="entry name" value="SUN DOMAIN-CONTAINING OSSIFICATION FACTOR"/>
    <property type="match status" value="1"/>
</dbReference>
<dbReference type="PROSITE" id="PS51469">
    <property type="entry name" value="SUN"/>
    <property type="match status" value="1"/>
</dbReference>
<dbReference type="PANTHER" id="PTHR12953">
    <property type="entry name" value="MEMBRANE PROTEIN CH1 RELATED"/>
    <property type="match status" value="1"/>
</dbReference>
<feature type="domain" description="SUN" evidence="7">
    <location>
        <begin position="271"/>
        <end position="439"/>
    </location>
</feature>
<evidence type="ECO:0000313" key="9">
    <source>
        <dbReference type="Proteomes" id="UP000054032"/>
    </source>
</evidence>
<dbReference type="GeneID" id="19118172"/>
<dbReference type="EMBL" id="KI964052">
    <property type="protein sequence ID" value="EUC42700.1"/>
    <property type="molecule type" value="Genomic_DNA"/>
</dbReference>
<dbReference type="GO" id="GO:0012505">
    <property type="term" value="C:endomembrane system"/>
    <property type="evidence" value="ECO:0007669"/>
    <property type="project" value="UniProtKB-SubCell"/>
</dbReference>
<dbReference type="SUPFAM" id="SSF49785">
    <property type="entry name" value="Galactose-binding domain-like"/>
    <property type="match status" value="1"/>
</dbReference>
<dbReference type="GO" id="GO:0034975">
    <property type="term" value="P:protein folding in endoplasmic reticulum"/>
    <property type="evidence" value="ECO:0007669"/>
    <property type="project" value="TreeGrafter"/>
</dbReference>
<evidence type="ECO:0000256" key="1">
    <source>
        <dbReference type="ARBA" id="ARBA00004308"/>
    </source>
</evidence>
<dbReference type="AlphaFoldDB" id="W6YYR4"/>
<feature type="chain" id="PRO_5004889376" description="SUN domain-containing protein" evidence="6">
    <location>
        <begin position="27"/>
        <end position="1002"/>
    </location>
</feature>
<dbReference type="eggNOG" id="KOG1396">
    <property type="taxonomic scope" value="Eukaryota"/>
</dbReference>
<feature type="compositionally biased region" description="Polar residues" evidence="5">
    <location>
        <begin position="528"/>
        <end position="546"/>
    </location>
</feature>
<organism evidence="8 9">
    <name type="scientific">Bipolaris oryzae ATCC 44560</name>
    <dbReference type="NCBI Taxonomy" id="930090"/>
    <lineage>
        <taxon>Eukaryota</taxon>
        <taxon>Fungi</taxon>
        <taxon>Dikarya</taxon>
        <taxon>Ascomycota</taxon>
        <taxon>Pezizomycotina</taxon>
        <taxon>Dothideomycetes</taxon>
        <taxon>Pleosporomycetidae</taxon>
        <taxon>Pleosporales</taxon>
        <taxon>Pleosporineae</taxon>
        <taxon>Pleosporaceae</taxon>
        <taxon>Bipolaris</taxon>
    </lineage>
</organism>
<evidence type="ECO:0000256" key="2">
    <source>
        <dbReference type="ARBA" id="ARBA00022692"/>
    </source>
</evidence>
<feature type="compositionally biased region" description="Polar residues" evidence="5">
    <location>
        <begin position="924"/>
        <end position="936"/>
    </location>
</feature>
<dbReference type="GO" id="GO:0016020">
    <property type="term" value="C:membrane"/>
    <property type="evidence" value="ECO:0007669"/>
    <property type="project" value="InterPro"/>
</dbReference>
<feature type="compositionally biased region" description="Low complexity" evidence="5">
    <location>
        <begin position="588"/>
        <end position="599"/>
    </location>
</feature>
<gene>
    <name evidence="8" type="ORF">COCMIDRAFT_102849</name>
</gene>
<dbReference type="Proteomes" id="UP000054032">
    <property type="component" value="Unassembled WGS sequence"/>
</dbReference>
<feature type="compositionally biased region" description="Low complexity" evidence="5">
    <location>
        <begin position="967"/>
        <end position="983"/>
    </location>
</feature>
<keyword evidence="9" id="KW-1185">Reference proteome</keyword>
<feature type="region of interest" description="Disordered" evidence="5">
    <location>
        <begin position="500"/>
        <end position="663"/>
    </location>
</feature>
<keyword evidence="4" id="KW-0472">Membrane</keyword>
<keyword evidence="6" id="KW-0732">Signal</keyword>
<feature type="region of interest" description="Disordered" evidence="5">
    <location>
        <begin position="142"/>
        <end position="182"/>
    </location>
</feature>
<dbReference type="RefSeq" id="XP_007690793.1">
    <property type="nucleotide sequence ID" value="XM_007692603.1"/>
</dbReference>
<dbReference type="HOGENOM" id="CLU_006633_0_1_1"/>
<dbReference type="STRING" id="930090.W6YYR4"/>
<dbReference type="InterPro" id="IPR045120">
    <property type="entry name" value="Suco/Slp1-like"/>
</dbReference>
<evidence type="ECO:0000256" key="4">
    <source>
        <dbReference type="ARBA" id="ARBA00023136"/>
    </source>
</evidence>
<dbReference type="KEGG" id="bor:COCMIDRAFT_102849"/>
<dbReference type="Pfam" id="PF07738">
    <property type="entry name" value="Sad1_UNC"/>
    <property type="match status" value="1"/>
</dbReference>
<dbReference type="FunFam" id="2.60.120.260:FF:000082">
    <property type="entry name" value="Sad1/UNC domain protein"/>
    <property type="match status" value="1"/>
</dbReference>
<feature type="region of interest" description="Disordered" evidence="5">
    <location>
        <begin position="200"/>
        <end position="224"/>
    </location>
</feature>
<accession>W6YYR4</accession>
<dbReference type="Gene3D" id="2.60.120.260">
    <property type="entry name" value="Galactose-binding domain-like"/>
    <property type="match status" value="1"/>
</dbReference>
<feature type="compositionally biased region" description="Basic and acidic residues" evidence="5">
    <location>
        <begin position="937"/>
        <end position="957"/>
    </location>
</feature>
<dbReference type="OrthoDB" id="266334at2759"/>
<feature type="compositionally biased region" description="Low complexity" evidence="5">
    <location>
        <begin position="547"/>
        <end position="559"/>
    </location>
</feature>
<reference evidence="8 9" key="1">
    <citation type="journal article" date="2013" name="PLoS Genet.">
        <title>Comparative genome structure, secondary metabolite, and effector coding capacity across Cochliobolus pathogens.</title>
        <authorList>
            <person name="Condon B.J."/>
            <person name="Leng Y."/>
            <person name="Wu D."/>
            <person name="Bushley K.E."/>
            <person name="Ohm R.A."/>
            <person name="Otillar R."/>
            <person name="Martin J."/>
            <person name="Schackwitz W."/>
            <person name="Grimwood J."/>
            <person name="MohdZainudin N."/>
            <person name="Xue C."/>
            <person name="Wang R."/>
            <person name="Manning V.A."/>
            <person name="Dhillon B."/>
            <person name="Tu Z.J."/>
            <person name="Steffenson B.J."/>
            <person name="Salamov A."/>
            <person name="Sun H."/>
            <person name="Lowry S."/>
            <person name="LaButti K."/>
            <person name="Han J."/>
            <person name="Copeland A."/>
            <person name="Lindquist E."/>
            <person name="Barry K."/>
            <person name="Schmutz J."/>
            <person name="Baker S.E."/>
            <person name="Ciuffetti L.M."/>
            <person name="Grigoriev I.V."/>
            <person name="Zhong S."/>
            <person name="Turgeon B.G."/>
        </authorList>
    </citation>
    <scope>NUCLEOTIDE SEQUENCE [LARGE SCALE GENOMIC DNA]</scope>
    <source>
        <strain evidence="8 9">ATCC 44560</strain>
    </source>
</reference>
<feature type="compositionally biased region" description="Basic and acidic residues" evidence="5">
    <location>
        <begin position="850"/>
        <end position="860"/>
    </location>
</feature>
<evidence type="ECO:0000259" key="7">
    <source>
        <dbReference type="PROSITE" id="PS51469"/>
    </source>
</evidence>
<dbReference type="InterPro" id="IPR008979">
    <property type="entry name" value="Galactose-bd-like_sf"/>
</dbReference>
<feature type="compositionally biased region" description="Polar residues" evidence="5">
    <location>
        <begin position="884"/>
        <end position="897"/>
    </location>
</feature>
<name>W6YYR4_COCMI</name>
<feature type="region of interest" description="Disordered" evidence="5">
    <location>
        <begin position="841"/>
        <end position="1002"/>
    </location>
</feature>
<evidence type="ECO:0000256" key="5">
    <source>
        <dbReference type="SAM" id="MobiDB-lite"/>
    </source>
</evidence>
<protein>
    <recommendedName>
        <fullName evidence="7">SUN domain-containing protein</fullName>
    </recommendedName>
</protein>
<evidence type="ECO:0000313" key="8">
    <source>
        <dbReference type="EMBL" id="EUC42700.1"/>
    </source>
</evidence>
<sequence>MLTTGASLHNWTILLLLCSTSTSVLAETVANETTTAEQSAAGVYSGATTHHTSQATSLPLPSPSPSPLSTRRYSDSESTSPYRTINYITHTLPQQCAKTSWSAPGETATVNGTGVEGGGAIAGLQTPAPGIWVGSENIANEERKNANSDASSQPDATGAAPSAASSGTEGTQPELELEVDSPFDNANFLSFEEWKMKNLAKAGQSPENVGQGRPAASNQAPRRRPVNVNALDSFGDEGEISIDFSGFGRPEDGGVANGIQQARHNAEATKTANGDGKVAPGSWALSKDAGKTCKERFNYASFDCAATVLKTNRQAKSSSSILVENKDSYMLNICSADNKFLIVELCDDILVDTVVLANYEFFSSMFRHFRVSVSDRYPVKMEKWRTLGTFEARNSRDIQPFLITEPQIWARYLRVEFLTQYGNEYYCPLSLLRVHGTTMLEQFRQEEEEARGIDDDEDLEADGVEVKKPAVDSGPLPPENIPIEALKDDSTSFVASQVIDTTSHQSTSESKAEPDPPSPPSDAYGSSTVANEQPAGQTTDVPQNQQASEPSSASSPTPTDKLRDLNITAPGENTAPTATSIIDKAEASSPVHSSTTESSAVTSPSVPPNDNPTTSSTESIAAGSSSSSLAKVSSDGTVIPPQAQSQGRGSATQPNAPTPSTQESFFKSIHKRLQYLEANSTLSLQYIEEQSRALRDAFMKVEKRQLAKTEKFLDHLNSTVMIELKSFRNMYDQLWQSTVIELESMKERQKSEMGEIGTRLSLLADELVWQKRMAVVQSTLLLLCLGLVLFVRSGTLGSSADVPIVHQLGNKYTSFFETSPTRSTPNTAGMARRRSTFRKMWKSDTSAGLSDHHSDAETDGLRSPIQADCSSPIPDTPIARRRGSSLSPRLDSLQSTPVRDHTHTHDNMPPTPMSEDQAARIQVLATQSGPATPNGTRDSRPSWEEVDRAMDLLKAEEQNQEPPSPVSSPSSASQQQQQHLQSPLRRAHSQYDEGGEEVLGGG</sequence>
<feature type="signal peptide" evidence="6">
    <location>
        <begin position="1"/>
        <end position="26"/>
    </location>
</feature>
<dbReference type="InterPro" id="IPR012919">
    <property type="entry name" value="SUN_dom"/>
</dbReference>
<feature type="compositionally biased region" description="Low complexity" evidence="5">
    <location>
        <begin position="156"/>
        <end position="171"/>
    </location>
</feature>